<keyword evidence="1" id="KW-0812">Transmembrane</keyword>
<dbReference type="RefSeq" id="WP_014565578.1">
    <property type="nucleotide sequence ID" value="NZ_CP029754.1"/>
</dbReference>
<proteinExistence type="predicted"/>
<dbReference type="Proteomes" id="UP001141961">
    <property type="component" value="Unassembled WGS sequence"/>
</dbReference>
<reference evidence="2" key="2">
    <citation type="journal article" date="2022" name="Microorganisms">
        <title>Antibiotic Susceptibility, Resistance Gene Determinants and Corresponding Genomic Regions in Lactobacillus amylovorus Isolates Derived from Wild Boars and Domestic Pigs.</title>
        <authorList>
            <person name="Moravkova M."/>
            <person name="Kostovova I."/>
            <person name="Kavanova K."/>
            <person name="Pechar R."/>
            <person name="Stanek S."/>
            <person name="Brychta A."/>
            <person name="Zeman M."/>
            <person name="Kubasova T."/>
        </authorList>
    </citation>
    <scope>NUCLEOTIDE SEQUENCE</scope>
    <source>
        <strain evidence="2">M597B</strain>
    </source>
</reference>
<gene>
    <name evidence="3" type="ORF">DM298_02120</name>
    <name evidence="2" type="ORF">ODV14_05845</name>
</gene>
<keyword evidence="1" id="KW-1133">Transmembrane helix</keyword>
<keyword evidence="1" id="KW-0472">Membrane</keyword>
<dbReference type="EMBL" id="CP029754">
    <property type="protein sequence ID" value="QDD69848.1"/>
    <property type="molecule type" value="Genomic_DNA"/>
</dbReference>
<evidence type="ECO:0000256" key="1">
    <source>
        <dbReference type="SAM" id="Phobius"/>
    </source>
</evidence>
<organism evidence="3 4">
    <name type="scientific">Lactobacillus amylovorus</name>
    <dbReference type="NCBI Taxonomy" id="1604"/>
    <lineage>
        <taxon>Bacteria</taxon>
        <taxon>Bacillati</taxon>
        <taxon>Bacillota</taxon>
        <taxon>Bacilli</taxon>
        <taxon>Lactobacillales</taxon>
        <taxon>Lactobacillaceae</taxon>
        <taxon>Lactobacillus</taxon>
    </lineage>
</organism>
<name>A0A5B8EBN5_LACAM</name>
<accession>A0A5B8EBN5</accession>
<dbReference type="EMBL" id="JAOTHD010000015">
    <property type="protein sequence ID" value="MDB6246849.1"/>
    <property type="molecule type" value="Genomic_DNA"/>
</dbReference>
<dbReference type="GeneID" id="66523208"/>
<dbReference type="Proteomes" id="UP000312326">
    <property type="component" value="Chromosome"/>
</dbReference>
<dbReference type="AlphaFoldDB" id="A0A5B8EBN5"/>
<feature type="transmembrane region" description="Helical" evidence="1">
    <location>
        <begin position="12"/>
        <end position="33"/>
    </location>
</feature>
<protein>
    <submittedName>
        <fullName evidence="3">Uncharacterized protein</fullName>
    </submittedName>
</protein>
<evidence type="ECO:0000313" key="3">
    <source>
        <dbReference type="EMBL" id="QDD69848.1"/>
    </source>
</evidence>
<sequence length="73" mass="8836">MPVTRKYYSRYVAKLGCWNILIIFLLYVLFDIWFLTTISMADKKVWWILILINLSGIIAIYRTYKEIKNIDQK</sequence>
<reference evidence="2" key="3">
    <citation type="submission" date="2022-10" db="EMBL/GenBank/DDBJ databases">
        <authorList>
            <person name="Kostovova I."/>
            <person name="Moravkova M."/>
            <person name="Pechar R."/>
        </authorList>
    </citation>
    <scope>NUCLEOTIDE SEQUENCE</scope>
    <source>
        <strain evidence="2">M597B</strain>
    </source>
</reference>
<reference evidence="3 4" key="1">
    <citation type="submission" date="2018-06" db="EMBL/GenBank/DDBJ databases">
        <title>Complete genome sequnece of Lactobacillus amylovorus PMRA3.</title>
        <authorList>
            <person name="Nam Y.-D."/>
            <person name="Chung W.-H."/>
            <person name="Park Y.S."/>
            <person name="Kang J."/>
        </authorList>
    </citation>
    <scope>NUCLEOTIDE SEQUENCE [LARGE SCALE GENOMIC DNA]</scope>
    <source>
        <strain evidence="3 4">PMRA3</strain>
    </source>
</reference>
<feature type="transmembrane region" description="Helical" evidence="1">
    <location>
        <begin position="45"/>
        <end position="64"/>
    </location>
</feature>
<evidence type="ECO:0000313" key="4">
    <source>
        <dbReference type="Proteomes" id="UP000312326"/>
    </source>
</evidence>
<evidence type="ECO:0000313" key="2">
    <source>
        <dbReference type="EMBL" id="MDB6246849.1"/>
    </source>
</evidence>